<keyword evidence="1" id="KW-1133">Transmembrane helix</keyword>
<keyword evidence="1" id="KW-0812">Transmembrane</keyword>
<sequence>MNTRHLAISSVAVIVLGALLALGGVFAPNFHAYRLGILLALLALAPLGYALLHHATRATEEQLDHAYRAGYHRALTHVSQGLLDAPAAPPDGGEEVGQYDAQGNALCDDDLLDNVRPLRPHGNANPRKAV</sequence>
<evidence type="ECO:0000256" key="1">
    <source>
        <dbReference type="SAM" id="Phobius"/>
    </source>
</evidence>
<protein>
    <submittedName>
        <fullName evidence="2">Uncharacterized protein</fullName>
    </submittedName>
</protein>
<name>A0A1J0MCG7_9CAUD</name>
<evidence type="ECO:0000313" key="2">
    <source>
        <dbReference type="EMBL" id="APD18672.1"/>
    </source>
</evidence>
<feature type="transmembrane region" description="Helical" evidence="1">
    <location>
        <begin position="7"/>
        <end position="27"/>
    </location>
</feature>
<evidence type="ECO:0000313" key="3">
    <source>
        <dbReference type="Proteomes" id="UP000223242"/>
    </source>
</evidence>
<proteinExistence type="predicted"/>
<keyword evidence="1" id="KW-0472">Membrane</keyword>
<reference evidence="3" key="1">
    <citation type="submission" date="2016-11" db="EMBL/GenBank/DDBJ databases">
        <authorList>
            <person name="Jaros S."/>
            <person name="Januszkiewicz K."/>
            <person name="Wedrychowicz H."/>
        </authorList>
    </citation>
    <scope>NUCLEOTIDE SEQUENCE [LARGE SCALE GENOMIC DNA]</scope>
</reference>
<dbReference type="EMBL" id="KY092482">
    <property type="protein sequence ID" value="APD18672.1"/>
    <property type="molecule type" value="Genomic_DNA"/>
</dbReference>
<accession>A0A1J0MCG7</accession>
<organism evidence="2 3">
    <name type="scientific">Streptomyces phage Mojorita</name>
    <dbReference type="NCBI Taxonomy" id="1920309"/>
    <lineage>
        <taxon>Viruses</taxon>
        <taxon>Duplodnaviria</taxon>
        <taxon>Heunggongvirae</taxon>
        <taxon>Uroviricota</taxon>
        <taxon>Caudoviricetes</taxon>
        <taxon>Picardvirus</taxon>
        <taxon>Picardvirus picard</taxon>
    </lineage>
</organism>
<gene>
    <name evidence="2" type="ORF">SEA_MOJORITA_31</name>
</gene>
<dbReference type="Proteomes" id="UP000223242">
    <property type="component" value="Segment"/>
</dbReference>
<feature type="transmembrane region" description="Helical" evidence="1">
    <location>
        <begin position="33"/>
        <end position="52"/>
    </location>
</feature>